<dbReference type="PANTHER" id="PTHR33169">
    <property type="entry name" value="PADR-FAMILY TRANSCRIPTIONAL REGULATOR"/>
    <property type="match status" value="1"/>
</dbReference>
<name>A0ABS5AN08_9PSEU</name>
<comment type="caution">
    <text evidence="2">The sequence shown here is derived from an EMBL/GenBank/DDBJ whole genome shotgun (WGS) entry which is preliminary data.</text>
</comment>
<dbReference type="Pfam" id="PF03551">
    <property type="entry name" value="PadR"/>
    <property type="match status" value="1"/>
</dbReference>
<organism evidence="2 3">
    <name type="scientific">Crossiella equi</name>
    <dbReference type="NCBI Taxonomy" id="130796"/>
    <lineage>
        <taxon>Bacteria</taxon>
        <taxon>Bacillati</taxon>
        <taxon>Actinomycetota</taxon>
        <taxon>Actinomycetes</taxon>
        <taxon>Pseudonocardiales</taxon>
        <taxon>Pseudonocardiaceae</taxon>
        <taxon>Crossiella</taxon>
    </lineage>
</organism>
<keyword evidence="3" id="KW-1185">Reference proteome</keyword>
<dbReference type="Gene3D" id="1.10.10.10">
    <property type="entry name" value="Winged helix-like DNA-binding domain superfamily/Winged helix DNA-binding domain"/>
    <property type="match status" value="1"/>
</dbReference>
<dbReference type="InterPro" id="IPR036390">
    <property type="entry name" value="WH_DNA-bd_sf"/>
</dbReference>
<reference evidence="2 3" key="1">
    <citation type="submission" date="2021-03" db="EMBL/GenBank/DDBJ databases">
        <title>Sequencing the genomes of 1000 actinobacteria strains.</title>
        <authorList>
            <person name="Klenk H.-P."/>
        </authorList>
    </citation>
    <scope>NUCLEOTIDE SEQUENCE [LARGE SCALE GENOMIC DNA]</scope>
    <source>
        <strain evidence="2 3">DSM 44580</strain>
    </source>
</reference>
<gene>
    <name evidence="2" type="ORF">JOF53_006832</name>
</gene>
<feature type="domain" description="Transcription regulator PadR N-terminal" evidence="1">
    <location>
        <begin position="11"/>
        <end position="84"/>
    </location>
</feature>
<sequence length="115" mass="12625">MDGLSEQAFLVLTALVEGPRHGYGLIQEVAELSGGRVRLAAGTLYGVLERLVRQGLVELEREEVENSRLRRYYRLTDEGARAVRAVADRMAEGARVARQRLRRREGGAASAGFAG</sequence>
<proteinExistence type="predicted"/>
<dbReference type="InterPro" id="IPR036388">
    <property type="entry name" value="WH-like_DNA-bd_sf"/>
</dbReference>
<dbReference type="SUPFAM" id="SSF46785">
    <property type="entry name" value="Winged helix' DNA-binding domain"/>
    <property type="match status" value="1"/>
</dbReference>
<dbReference type="InterPro" id="IPR052509">
    <property type="entry name" value="Metal_resp_DNA-bind_regulator"/>
</dbReference>
<evidence type="ECO:0000313" key="2">
    <source>
        <dbReference type="EMBL" id="MBP2477960.1"/>
    </source>
</evidence>
<accession>A0ABS5AN08</accession>
<dbReference type="PANTHER" id="PTHR33169:SF13">
    <property type="entry name" value="PADR-FAMILY TRANSCRIPTIONAL REGULATOR"/>
    <property type="match status" value="1"/>
</dbReference>
<dbReference type="Proteomes" id="UP001519363">
    <property type="component" value="Unassembled WGS sequence"/>
</dbReference>
<dbReference type="EMBL" id="JAGIOO010000001">
    <property type="protein sequence ID" value="MBP2477960.1"/>
    <property type="molecule type" value="Genomic_DNA"/>
</dbReference>
<evidence type="ECO:0000313" key="3">
    <source>
        <dbReference type="Proteomes" id="UP001519363"/>
    </source>
</evidence>
<dbReference type="GO" id="GO:0003677">
    <property type="term" value="F:DNA binding"/>
    <property type="evidence" value="ECO:0007669"/>
    <property type="project" value="UniProtKB-KW"/>
</dbReference>
<dbReference type="InterPro" id="IPR005149">
    <property type="entry name" value="Tscrpt_reg_PadR_N"/>
</dbReference>
<protein>
    <submittedName>
        <fullName evidence="2">DNA-binding PadR family transcriptional regulator</fullName>
    </submittedName>
</protein>
<keyword evidence="2" id="KW-0238">DNA-binding</keyword>
<dbReference type="RefSeq" id="WP_086788759.1">
    <property type="nucleotide sequence ID" value="NZ_JAGIOO010000001.1"/>
</dbReference>
<evidence type="ECO:0000259" key="1">
    <source>
        <dbReference type="Pfam" id="PF03551"/>
    </source>
</evidence>